<reference evidence="2" key="1">
    <citation type="journal article" date="2010" name="Science">
        <title>Plasticity of animal genome architecture unmasked by rapid evolution of a pelagic tunicate.</title>
        <authorList>
            <person name="Denoeud F."/>
            <person name="Henriet S."/>
            <person name="Mungpakdee S."/>
            <person name="Aury J.M."/>
            <person name="Da Silva C."/>
            <person name="Brinkmann H."/>
            <person name="Mikhaleva J."/>
            <person name="Olsen L.C."/>
            <person name="Jubin C."/>
            <person name="Canestro C."/>
            <person name="Bouquet J.M."/>
            <person name="Danks G."/>
            <person name="Poulain J."/>
            <person name="Campsteijn C."/>
            <person name="Adamski M."/>
            <person name="Cross I."/>
            <person name="Yadetie F."/>
            <person name="Muffato M."/>
            <person name="Louis A."/>
            <person name="Butcher S."/>
            <person name="Tsagkogeorga G."/>
            <person name="Konrad A."/>
            <person name="Singh S."/>
            <person name="Jensen M.F."/>
            <person name="Cong E.H."/>
            <person name="Eikeseth-Otteraa H."/>
            <person name="Noel B."/>
            <person name="Anthouard V."/>
            <person name="Porcel B.M."/>
            <person name="Kachouri-Lafond R."/>
            <person name="Nishino A."/>
            <person name="Ugolini M."/>
            <person name="Chourrout P."/>
            <person name="Nishida H."/>
            <person name="Aasland R."/>
            <person name="Huzurbazar S."/>
            <person name="Westhof E."/>
            <person name="Delsuc F."/>
            <person name="Lehrach H."/>
            <person name="Reinhardt R."/>
            <person name="Weissenbach J."/>
            <person name="Roy S.W."/>
            <person name="Artiguenave F."/>
            <person name="Postlethwait J.H."/>
            <person name="Manak J.R."/>
            <person name="Thompson E.M."/>
            <person name="Jaillon O."/>
            <person name="Du Pasquier L."/>
            <person name="Boudinot P."/>
            <person name="Liberles D.A."/>
            <person name="Volff J.N."/>
            <person name="Philippe H."/>
            <person name="Lenhard B."/>
            <person name="Roest Crollius H."/>
            <person name="Wincker P."/>
            <person name="Chourrout D."/>
        </authorList>
    </citation>
    <scope>NUCLEOTIDE SEQUENCE [LARGE SCALE GENOMIC DNA]</scope>
</reference>
<dbReference type="InParanoid" id="E4XED9"/>
<keyword evidence="3" id="KW-1185">Reference proteome</keyword>
<protein>
    <submittedName>
        <fullName evidence="2">Uncharacterized protein</fullName>
    </submittedName>
</protein>
<evidence type="ECO:0000313" key="3">
    <source>
        <dbReference type="Proteomes" id="UP000001307"/>
    </source>
</evidence>
<evidence type="ECO:0000256" key="1">
    <source>
        <dbReference type="SAM" id="SignalP"/>
    </source>
</evidence>
<organism evidence="2">
    <name type="scientific">Oikopleura dioica</name>
    <name type="common">Tunicate</name>
    <dbReference type="NCBI Taxonomy" id="34765"/>
    <lineage>
        <taxon>Eukaryota</taxon>
        <taxon>Metazoa</taxon>
        <taxon>Chordata</taxon>
        <taxon>Tunicata</taxon>
        <taxon>Appendicularia</taxon>
        <taxon>Copelata</taxon>
        <taxon>Oikopleuridae</taxon>
        <taxon>Oikopleura</taxon>
    </lineage>
</organism>
<dbReference type="OrthoDB" id="10315686at2759"/>
<dbReference type="AlphaFoldDB" id="E4XED9"/>
<dbReference type="Proteomes" id="UP000001307">
    <property type="component" value="Unassembled WGS sequence"/>
</dbReference>
<feature type="signal peptide" evidence="1">
    <location>
        <begin position="1"/>
        <end position="15"/>
    </location>
</feature>
<evidence type="ECO:0000313" key="2">
    <source>
        <dbReference type="EMBL" id="CBY09542.1"/>
    </source>
</evidence>
<keyword evidence="1" id="KW-0732">Signal</keyword>
<name>E4XED9_OIKDI</name>
<proteinExistence type="predicted"/>
<gene>
    <name evidence="2" type="ORF">GSOID_T00008545001</name>
</gene>
<sequence length="303" mass="35649">MKTFSLLAIFGVSAAEEEKCFHPKLAQFDRLISNKYKRKFEFEAQARYFSQKYNDMLPIVGNLTSQLHEMETHYESCSGMVRRCHEKTNLLPRKIHSCLQARCEERYGLSTSLTSMRASGQRRCYEQKCQECKKCDCEICDVDCVTPWMSDVFRYSSDAECIKSEYKKLAEENQKLNSEFQISIANSWTISQQYEMLMAKYELALKHYDEYKEAYTSCFESLEKCDEQLNHLRAQVVSCDESCKIDEQYVRGNGRFKTLIFRIKKFEAVDIENLITCETYKSKCEQCNYSCYCDRCPRCLDSE</sequence>
<accession>E4XED9</accession>
<feature type="chain" id="PRO_5013265954" evidence="1">
    <location>
        <begin position="16"/>
        <end position="303"/>
    </location>
</feature>
<dbReference type="EMBL" id="FN653041">
    <property type="protein sequence ID" value="CBY09542.1"/>
    <property type="molecule type" value="Genomic_DNA"/>
</dbReference>